<keyword evidence="6 12" id="KW-0119">Carbohydrate metabolism</keyword>
<evidence type="ECO:0000256" key="3">
    <source>
        <dbReference type="ARBA" id="ARBA00022729"/>
    </source>
</evidence>
<evidence type="ECO:0000313" key="16">
    <source>
        <dbReference type="Proteomes" id="UP001321760"/>
    </source>
</evidence>
<dbReference type="GO" id="GO:0030248">
    <property type="term" value="F:cellulose binding"/>
    <property type="evidence" value="ECO:0007669"/>
    <property type="project" value="InterPro"/>
</dbReference>
<keyword evidence="16" id="KW-1185">Reference proteome</keyword>
<name>A0AAV9H5Q2_9PEZI</name>
<feature type="binding site" evidence="10">
    <location>
        <position position="341"/>
    </location>
    <ligand>
        <name>substrate</name>
    </ligand>
</feature>
<dbReference type="SMART" id="SM00236">
    <property type="entry name" value="fCBD"/>
    <property type="match status" value="1"/>
</dbReference>
<dbReference type="PANTHER" id="PTHR34876">
    <property type="match status" value="1"/>
</dbReference>
<feature type="chain" id="PRO_5043098289" description="Glucanase" evidence="12">
    <location>
        <begin position="18"/>
        <end position="443"/>
    </location>
</feature>
<evidence type="ECO:0000256" key="5">
    <source>
        <dbReference type="ARBA" id="ARBA00023001"/>
    </source>
</evidence>
<dbReference type="Pfam" id="PF01341">
    <property type="entry name" value="Glyco_hydro_6"/>
    <property type="match status" value="1"/>
</dbReference>
<comment type="similarity">
    <text evidence="12">Belongs to the glycosyl hydrolase family 6.</text>
</comment>
<dbReference type="Proteomes" id="UP001321760">
    <property type="component" value="Unassembled WGS sequence"/>
</dbReference>
<dbReference type="SUPFAM" id="SSF51989">
    <property type="entry name" value="Glycosyl hydrolases family 6, cellulases"/>
    <property type="match status" value="1"/>
</dbReference>
<evidence type="ECO:0000256" key="10">
    <source>
        <dbReference type="PIRSR" id="PIRSR001100-2"/>
    </source>
</evidence>
<keyword evidence="5 12" id="KW-0136">Cellulose degradation</keyword>
<feature type="compositionally biased region" description="Gly residues" evidence="13">
    <location>
        <begin position="376"/>
        <end position="385"/>
    </location>
</feature>
<feature type="binding site" evidence="10">
    <location>
        <position position="309"/>
    </location>
    <ligand>
        <name>substrate</name>
    </ligand>
</feature>
<dbReference type="InterPro" id="IPR001524">
    <property type="entry name" value="Glyco_hydro_6_CS"/>
</dbReference>
<feature type="binding site" evidence="10">
    <location>
        <position position="78"/>
    </location>
    <ligand>
        <name>substrate</name>
    </ligand>
</feature>
<dbReference type="AlphaFoldDB" id="A0AAV9H5Q2"/>
<evidence type="ECO:0000256" key="7">
    <source>
        <dbReference type="ARBA" id="ARBA00023295"/>
    </source>
</evidence>
<dbReference type="InterPro" id="IPR016288">
    <property type="entry name" value="Beta_cellobiohydrolase"/>
</dbReference>
<feature type="domain" description="CBM1" evidence="14">
    <location>
        <begin position="408"/>
        <end position="443"/>
    </location>
</feature>
<feature type="active site" description="Proton donor" evidence="9 11">
    <location>
        <position position="166"/>
    </location>
</feature>
<evidence type="ECO:0000256" key="12">
    <source>
        <dbReference type="RuleBase" id="RU361186"/>
    </source>
</evidence>
<feature type="binding site" evidence="10">
    <location>
        <position position="249"/>
    </location>
    <ligand>
        <name>substrate</name>
    </ligand>
</feature>
<dbReference type="PROSITE" id="PS51164">
    <property type="entry name" value="CBM1_2"/>
    <property type="match status" value="1"/>
</dbReference>
<proteinExistence type="inferred from homology"/>
<evidence type="ECO:0000256" key="1">
    <source>
        <dbReference type="ARBA" id="ARBA00004613"/>
    </source>
</evidence>
<evidence type="ECO:0000256" key="13">
    <source>
        <dbReference type="SAM" id="MobiDB-lite"/>
    </source>
</evidence>
<dbReference type="PIRSF" id="PIRSF001100">
    <property type="entry name" value="Beta_cellobiohydrolase"/>
    <property type="match status" value="1"/>
</dbReference>
<organism evidence="15 16">
    <name type="scientific">Podospora aff. communis PSN243</name>
    <dbReference type="NCBI Taxonomy" id="3040156"/>
    <lineage>
        <taxon>Eukaryota</taxon>
        <taxon>Fungi</taxon>
        <taxon>Dikarya</taxon>
        <taxon>Ascomycota</taxon>
        <taxon>Pezizomycotina</taxon>
        <taxon>Sordariomycetes</taxon>
        <taxon>Sordariomycetidae</taxon>
        <taxon>Sordariales</taxon>
        <taxon>Podosporaceae</taxon>
        <taxon>Podospora</taxon>
    </lineage>
</organism>
<reference evidence="15" key="1">
    <citation type="journal article" date="2023" name="Mol. Phylogenet. Evol.">
        <title>Genome-scale phylogeny and comparative genomics of the fungal order Sordariales.</title>
        <authorList>
            <person name="Hensen N."/>
            <person name="Bonometti L."/>
            <person name="Westerberg I."/>
            <person name="Brannstrom I.O."/>
            <person name="Guillou S."/>
            <person name="Cros-Aarteil S."/>
            <person name="Calhoun S."/>
            <person name="Haridas S."/>
            <person name="Kuo A."/>
            <person name="Mondo S."/>
            <person name="Pangilinan J."/>
            <person name="Riley R."/>
            <person name="LaButti K."/>
            <person name="Andreopoulos B."/>
            <person name="Lipzen A."/>
            <person name="Chen C."/>
            <person name="Yan M."/>
            <person name="Daum C."/>
            <person name="Ng V."/>
            <person name="Clum A."/>
            <person name="Steindorff A."/>
            <person name="Ohm R.A."/>
            <person name="Martin F."/>
            <person name="Silar P."/>
            <person name="Natvig D.O."/>
            <person name="Lalanne C."/>
            <person name="Gautier V."/>
            <person name="Ament-Velasquez S.L."/>
            <person name="Kruys A."/>
            <person name="Hutchinson M.I."/>
            <person name="Powell A.J."/>
            <person name="Barry K."/>
            <person name="Miller A.N."/>
            <person name="Grigoriev I.V."/>
            <person name="Debuchy R."/>
            <person name="Gladieux P."/>
            <person name="Hiltunen Thoren M."/>
            <person name="Johannesson H."/>
        </authorList>
    </citation>
    <scope>NUCLEOTIDE SEQUENCE</scope>
    <source>
        <strain evidence="15">PSN243</strain>
    </source>
</reference>
<dbReference type="PROSITE" id="PS00562">
    <property type="entry name" value="CBM1_1"/>
    <property type="match status" value="1"/>
</dbReference>
<dbReference type="InterPro" id="IPR036434">
    <property type="entry name" value="Beta_cellobiohydrolase_sf"/>
</dbReference>
<dbReference type="GO" id="GO:0005576">
    <property type="term" value="C:extracellular region"/>
    <property type="evidence" value="ECO:0007669"/>
    <property type="project" value="UniProtKB-SubCell"/>
</dbReference>
<keyword evidence="8 12" id="KW-0624">Polysaccharide degradation</keyword>
<dbReference type="SUPFAM" id="SSF57180">
    <property type="entry name" value="Cellulose-binding domain"/>
    <property type="match status" value="1"/>
</dbReference>
<dbReference type="PROSITE" id="PS00656">
    <property type="entry name" value="GLYCOSYL_HYDROL_F6_2"/>
    <property type="match status" value="1"/>
</dbReference>
<evidence type="ECO:0000256" key="6">
    <source>
        <dbReference type="ARBA" id="ARBA00023277"/>
    </source>
</evidence>
<feature type="binding site" evidence="10">
    <location>
        <position position="337"/>
    </location>
    <ligand>
        <name>substrate</name>
    </ligand>
</feature>
<feature type="active site" description="Proton acceptor" evidence="9">
    <location>
        <position position="343"/>
    </location>
</feature>
<protein>
    <recommendedName>
        <fullName evidence="12">Glucanase</fullName>
        <ecNumber evidence="12">3.2.1.-</ecNumber>
    </recommendedName>
</protein>
<feature type="region of interest" description="Disordered" evidence="13">
    <location>
        <begin position="370"/>
        <end position="406"/>
    </location>
</feature>
<dbReference type="PRINTS" id="PR00733">
    <property type="entry name" value="GLHYDRLASE6"/>
</dbReference>
<evidence type="ECO:0000256" key="11">
    <source>
        <dbReference type="PROSITE-ProRule" id="PRU10057"/>
    </source>
</evidence>
<feature type="compositionally biased region" description="Pro residues" evidence="13">
    <location>
        <begin position="387"/>
        <end position="401"/>
    </location>
</feature>
<dbReference type="EC" id="3.2.1.-" evidence="12"/>
<reference evidence="15" key="2">
    <citation type="submission" date="2023-05" db="EMBL/GenBank/DDBJ databases">
        <authorList>
            <consortium name="Lawrence Berkeley National Laboratory"/>
            <person name="Steindorff A."/>
            <person name="Hensen N."/>
            <person name="Bonometti L."/>
            <person name="Westerberg I."/>
            <person name="Brannstrom I.O."/>
            <person name="Guillou S."/>
            <person name="Cros-Aarteil S."/>
            <person name="Calhoun S."/>
            <person name="Haridas S."/>
            <person name="Kuo A."/>
            <person name="Mondo S."/>
            <person name="Pangilinan J."/>
            <person name="Riley R."/>
            <person name="Labutti K."/>
            <person name="Andreopoulos B."/>
            <person name="Lipzen A."/>
            <person name="Chen C."/>
            <person name="Yanf M."/>
            <person name="Daum C."/>
            <person name="Ng V."/>
            <person name="Clum A."/>
            <person name="Ohm R."/>
            <person name="Martin F."/>
            <person name="Silar P."/>
            <person name="Natvig D."/>
            <person name="Lalanne C."/>
            <person name="Gautier V."/>
            <person name="Ament-Velasquez S.L."/>
            <person name="Kruys A."/>
            <person name="Hutchinson M.I."/>
            <person name="Powell A.J."/>
            <person name="Barry K."/>
            <person name="Miller A.N."/>
            <person name="Grigoriev I.V."/>
            <person name="Debuchy R."/>
            <person name="Gladieux P."/>
            <person name="Thoren M.H."/>
            <person name="Johannesson H."/>
        </authorList>
    </citation>
    <scope>NUCLEOTIDE SEQUENCE</scope>
    <source>
        <strain evidence="15">PSN243</strain>
    </source>
</reference>
<keyword evidence="7 12" id="KW-0326">Glycosidase</keyword>
<comment type="caution">
    <text evidence="15">The sequence shown here is derived from an EMBL/GenBank/DDBJ whole genome shotgun (WGS) entry which is preliminary data.</text>
</comment>
<keyword evidence="3 12" id="KW-0732">Signal</keyword>
<dbReference type="InterPro" id="IPR035971">
    <property type="entry name" value="CBD_sf"/>
</dbReference>
<keyword evidence="4 12" id="KW-0378">Hydrolase</keyword>
<evidence type="ECO:0000256" key="8">
    <source>
        <dbReference type="ARBA" id="ARBA00023326"/>
    </source>
</evidence>
<comment type="subcellular location">
    <subcellularLocation>
        <location evidence="1">Secreted</location>
    </subcellularLocation>
</comment>
<dbReference type="GO" id="GO:0004553">
    <property type="term" value="F:hydrolase activity, hydrolyzing O-glycosyl compounds"/>
    <property type="evidence" value="ECO:0007669"/>
    <property type="project" value="InterPro"/>
</dbReference>
<evidence type="ECO:0000256" key="9">
    <source>
        <dbReference type="PIRSR" id="PIRSR001100-1"/>
    </source>
</evidence>
<evidence type="ECO:0000256" key="4">
    <source>
        <dbReference type="ARBA" id="ARBA00022801"/>
    </source>
</evidence>
<sequence>MRLGYGILAGLLATSAASPLVDLERRQSGNPFVGRSLFVNPKYSKSLDQTRQAFLSRGDQTNAGKVQFVQQNVGTFVWISNIFLLRDIDEAIREARAAQSSTGKQQIVGLVLYNLPDRDCSAGHSSGELSFAQNGLNRYRTEYVQPFAQKVKAASDLQFAVVIEPDALGNMVTGTTAFCRNARGPQQDAIAYAISQLQASNVHLYLDVANGGWLGWSANLGPTAAEVQTIMQKAGSNSRIRGFSSNVSNYNPYQTNNPPSYTAGSPSADESRYANSLGNAMRERGLPTNFIIDQGRVAQNGARREWGEWCNVSPAGFGQPFTTNTNNPNVDAIVWIKPGGESDGQCGMSGAPVAGSWFDAYAQMLTQNAHPDIRASGGGGGGNGGSNPPPTNPTNPTPTQPAPGGGGNCAPMWGQCGGQGWSGPTCCAQGTCTASGQWYSQCV</sequence>
<evidence type="ECO:0000313" key="15">
    <source>
        <dbReference type="EMBL" id="KAK4455315.1"/>
    </source>
</evidence>
<dbReference type="InterPro" id="IPR000254">
    <property type="entry name" value="CBD"/>
</dbReference>
<accession>A0AAV9H5Q2</accession>
<evidence type="ECO:0000256" key="2">
    <source>
        <dbReference type="ARBA" id="ARBA00022525"/>
    </source>
</evidence>
<gene>
    <name evidence="15" type="ORF">QBC34DRAFT_460187</name>
</gene>
<dbReference type="GO" id="GO:0030245">
    <property type="term" value="P:cellulose catabolic process"/>
    <property type="evidence" value="ECO:0007669"/>
    <property type="project" value="UniProtKB-KW"/>
</dbReference>
<feature type="binding site" evidence="10">
    <location>
        <position position="213"/>
    </location>
    <ligand>
        <name>substrate</name>
    </ligand>
</feature>
<dbReference type="Pfam" id="PF00734">
    <property type="entry name" value="CBM_1"/>
    <property type="match status" value="1"/>
</dbReference>
<dbReference type="PANTHER" id="PTHR34876:SF10">
    <property type="entry name" value="GLUCANASE"/>
    <property type="match status" value="1"/>
</dbReference>
<dbReference type="EMBL" id="MU865914">
    <property type="protein sequence ID" value="KAK4455315.1"/>
    <property type="molecule type" value="Genomic_DNA"/>
</dbReference>
<evidence type="ECO:0000259" key="14">
    <source>
        <dbReference type="PROSITE" id="PS51164"/>
    </source>
</evidence>
<dbReference type="Gene3D" id="3.20.20.40">
    <property type="entry name" value="1, 4-beta cellobiohydrolase"/>
    <property type="match status" value="1"/>
</dbReference>
<feature type="signal peptide" evidence="12">
    <location>
        <begin position="1"/>
        <end position="17"/>
    </location>
</feature>
<keyword evidence="2" id="KW-0964">Secreted</keyword>